<reference evidence="5 6" key="1">
    <citation type="submission" date="2019-06" db="EMBL/GenBank/DDBJ databases">
        <title>Discovery of a novel chromosome fission-fusion reversal in muntjac.</title>
        <authorList>
            <person name="Mudd A.B."/>
            <person name="Bredeson J.V."/>
            <person name="Baum R."/>
            <person name="Hockemeyer D."/>
            <person name="Rokhsar D.S."/>
        </authorList>
    </citation>
    <scope>NUCLEOTIDE SEQUENCE [LARGE SCALE GENOMIC DNA]</scope>
    <source>
        <strain evidence="5">UCam_UCB_Mr</strain>
        <tissue evidence="5">Fibroblast cell line</tissue>
    </source>
</reference>
<dbReference type="Pfam" id="PF02017">
    <property type="entry name" value="CIDE-N"/>
    <property type="match status" value="1"/>
</dbReference>
<dbReference type="PANTHER" id="PTHR12306">
    <property type="entry name" value="CELL DEATH ACTIVATOR CIDE"/>
    <property type="match status" value="1"/>
</dbReference>
<feature type="compositionally biased region" description="Basic and acidic residues" evidence="3">
    <location>
        <begin position="161"/>
        <end position="182"/>
    </location>
</feature>
<evidence type="ECO:0000313" key="6">
    <source>
        <dbReference type="Proteomes" id="UP000326062"/>
    </source>
</evidence>
<dbReference type="GO" id="GO:0006915">
    <property type="term" value="P:apoptotic process"/>
    <property type="evidence" value="ECO:0007669"/>
    <property type="project" value="UniProtKB-UniRule"/>
</dbReference>
<feature type="region of interest" description="Disordered" evidence="3">
    <location>
        <begin position="158"/>
        <end position="183"/>
    </location>
</feature>
<evidence type="ECO:0000313" key="5">
    <source>
        <dbReference type="EMBL" id="KAB0370254.1"/>
    </source>
</evidence>
<evidence type="ECO:0000256" key="1">
    <source>
        <dbReference type="ARBA" id="ARBA00022703"/>
    </source>
</evidence>
<gene>
    <name evidence="5" type="ORF">FD755_018216</name>
</gene>
<dbReference type="EMBL" id="VCEB01000014">
    <property type="protein sequence ID" value="KAB0370254.1"/>
    <property type="molecule type" value="Genomic_DNA"/>
</dbReference>
<dbReference type="Gene3D" id="1.10.1490.10">
    <property type="entry name" value="C-terminal domain of DFF45/ICAD (DFF-C domain)"/>
    <property type="match status" value="1"/>
</dbReference>
<feature type="domain" description="CIDE-N" evidence="4">
    <location>
        <begin position="1"/>
        <end position="73"/>
    </location>
</feature>
<keyword evidence="6" id="KW-1185">Reference proteome</keyword>
<comment type="caution">
    <text evidence="5">The sequence shown here is derived from an EMBL/GenBank/DDBJ whole genome shotgun (WGS) entry which is preliminary data.</text>
</comment>
<dbReference type="GO" id="GO:0000785">
    <property type="term" value="C:chromatin"/>
    <property type="evidence" value="ECO:0007669"/>
    <property type="project" value="TreeGrafter"/>
</dbReference>
<evidence type="ECO:0000256" key="3">
    <source>
        <dbReference type="SAM" id="MobiDB-lite"/>
    </source>
</evidence>
<dbReference type="Gene3D" id="3.10.20.10">
    <property type="match status" value="1"/>
</dbReference>
<proteinExistence type="predicted"/>
<keyword evidence="1 2" id="KW-0053">Apoptosis</keyword>
<name>A0A5N3X9E1_MUNRE</name>
<evidence type="ECO:0000259" key="4">
    <source>
        <dbReference type="PROSITE" id="PS51135"/>
    </source>
</evidence>
<sequence length="202" mass="22036">MEVASSPAALVTGEIWALKQKKACDILVIDKSLAPVTLVLAKDGITVDDDDYFLCLPANTKFVALAGNEKWIHNSDGEQIGAGLKWKNVARQRREDLPSIILLSKEELQMFIDVPCSELIQKLGQSHVAVQGRQSTLQQGLDQRGSLSALKKEGSIVSKQQESRADLGDKRDAVDTSVRESSSKVMPVSQILVVLKEKSAPE</sequence>
<accession>A0A5N3X9E1</accession>
<dbReference type="Pfam" id="PF09033">
    <property type="entry name" value="DFF-C"/>
    <property type="match status" value="1"/>
</dbReference>
<protein>
    <recommendedName>
        <fullName evidence="4">CIDE-N domain-containing protein</fullName>
    </recommendedName>
</protein>
<dbReference type="SMART" id="SM00266">
    <property type="entry name" value="CAD"/>
    <property type="match status" value="1"/>
</dbReference>
<dbReference type="PANTHER" id="PTHR12306:SF16">
    <property type="entry name" value="DNAATION FACTOR SUBUNIT ALPHA"/>
    <property type="match status" value="1"/>
</dbReference>
<dbReference type="InterPro" id="IPR015121">
    <property type="entry name" value="DNA_fragmentation_mid_dom"/>
</dbReference>
<dbReference type="AlphaFoldDB" id="A0A5N3X9E1"/>
<dbReference type="GO" id="GO:1900118">
    <property type="term" value="P:negative regulation of execution phase of apoptosis"/>
    <property type="evidence" value="ECO:0007669"/>
    <property type="project" value="TreeGrafter"/>
</dbReference>
<evidence type="ECO:0000256" key="2">
    <source>
        <dbReference type="PROSITE-ProRule" id="PRU00447"/>
    </source>
</evidence>
<dbReference type="InterPro" id="IPR003508">
    <property type="entry name" value="CIDE-N_dom"/>
</dbReference>
<dbReference type="PROSITE" id="PS51135">
    <property type="entry name" value="CIDE_N"/>
    <property type="match status" value="1"/>
</dbReference>
<dbReference type="SUPFAM" id="SSF54277">
    <property type="entry name" value="CAD &amp; PB1 domains"/>
    <property type="match status" value="1"/>
</dbReference>
<dbReference type="Proteomes" id="UP000326062">
    <property type="component" value="Chromosome 20"/>
</dbReference>
<organism evidence="5 6">
    <name type="scientific">Muntiacus reevesi</name>
    <name type="common">Reeves' muntjac</name>
    <name type="synonym">Cervus reevesi</name>
    <dbReference type="NCBI Taxonomy" id="9886"/>
    <lineage>
        <taxon>Eukaryota</taxon>
        <taxon>Metazoa</taxon>
        <taxon>Chordata</taxon>
        <taxon>Craniata</taxon>
        <taxon>Vertebrata</taxon>
        <taxon>Euteleostomi</taxon>
        <taxon>Mammalia</taxon>
        <taxon>Eutheria</taxon>
        <taxon>Laurasiatheria</taxon>
        <taxon>Artiodactyla</taxon>
        <taxon>Ruminantia</taxon>
        <taxon>Pecora</taxon>
        <taxon>Cervidae</taxon>
        <taxon>Muntiacinae</taxon>
        <taxon>Muntiacus</taxon>
    </lineage>
</organism>